<dbReference type="GO" id="GO:0005829">
    <property type="term" value="C:cytosol"/>
    <property type="evidence" value="ECO:0007669"/>
    <property type="project" value="TreeGrafter"/>
</dbReference>
<dbReference type="Pfam" id="PF00072">
    <property type="entry name" value="Response_reg"/>
    <property type="match status" value="1"/>
</dbReference>
<dbReference type="Gene3D" id="3.40.50.2300">
    <property type="match status" value="1"/>
</dbReference>
<dbReference type="InterPro" id="IPR011006">
    <property type="entry name" value="CheY-like_superfamily"/>
</dbReference>
<comment type="subcellular location">
    <subcellularLocation>
        <location evidence="1">Cytoplasm</location>
    </subcellularLocation>
</comment>
<dbReference type="EMBL" id="BSDX01000001">
    <property type="protein sequence ID" value="GLI53206.1"/>
    <property type="molecule type" value="Genomic_DNA"/>
</dbReference>
<reference evidence="12" key="1">
    <citation type="submission" date="2022-12" db="EMBL/GenBank/DDBJ databases">
        <title>Reference genome sequencing for broad-spectrum identification of bacterial and archaeal isolates by mass spectrometry.</title>
        <authorList>
            <person name="Sekiguchi Y."/>
            <person name="Tourlousse D.M."/>
        </authorList>
    </citation>
    <scope>NUCLEOTIDE SEQUENCE</scope>
    <source>
        <strain evidence="12">TSL-P1</strain>
    </source>
</reference>
<keyword evidence="13" id="KW-1185">Reference proteome</keyword>
<dbReference type="CDD" id="cd00383">
    <property type="entry name" value="trans_reg_C"/>
    <property type="match status" value="1"/>
</dbReference>
<dbReference type="SUPFAM" id="SSF52172">
    <property type="entry name" value="CheY-like"/>
    <property type="match status" value="1"/>
</dbReference>
<organism evidence="12 13">
    <name type="scientific">Thermodesulfovibrio yellowstonii</name>
    <dbReference type="NCBI Taxonomy" id="28262"/>
    <lineage>
        <taxon>Bacteria</taxon>
        <taxon>Pseudomonadati</taxon>
        <taxon>Nitrospirota</taxon>
        <taxon>Thermodesulfovibrionia</taxon>
        <taxon>Thermodesulfovibrionales</taxon>
        <taxon>Thermodesulfovibrionaceae</taxon>
        <taxon>Thermodesulfovibrio</taxon>
    </lineage>
</organism>
<comment type="caution">
    <text evidence="12">The sequence shown here is derived from an EMBL/GenBank/DDBJ whole genome shotgun (WGS) entry which is preliminary data.</text>
</comment>
<evidence type="ECO:0000256" key="7">
    <source>
        <dbReference type="ARBA" id="ARBA00023163"/>
    </source>
</evidence>
<dbReference type="PANTHER" id="PTHR48111:SF4">
    <property type="entry name" value="DNA-BINDING DUAL TRANSCRIPTIONAL REGULATOR OMPR"/>
    <property type="match status" value="1"/>
</dbReference>
<protein>
    <submittedName>
        <fullName evidence="12">DNA-binding response regulator</fullName>
    </submittedName>
</protein>
<evidence type="ECO:0000313" key="12">
    <source>
        <dbReference type="EMBL" id="GLI53206.1"/>
    </source>
</evidence>
<dbReference type="GO" id="GO:0045893">
    <property type="term" value="P:positive regulation of DNA-templated transcription"/>
    <property type="evidence" value="ECO:0007669"/>
    <property type="project" value="UniProtKB-ARBA"/>
</dbReference>
<feature type="domain" description="Response regulatory" evidence="10">
    <location>
        <begin position="4"/>
        <end position="117"/>
    </location>
</feature>
<evidence type="ECO:0000256" key="4">
    <source>
        <dbReference type="ARBA" id="ARBA00023012"/>
    </source>
</evidence>
<dbReference type="AlphaFoldDB" id="A0A9W6LJG7"/>
<dbReference type="PANTHER" id="PTHR48111">
    <property type="entry name" value="REGULATOR OF RPOS"/>
    <property type="match status" value="1"/>
</dbReference>
<dbReference type="GO" id="GO:0032993">
    <property type="term" value="C:protein-DNA complex"/>
    <property type="evidence" value="ECO:0007669"/>
    <property type="project" value="TreeGrafter"/>
</dbReference>
<evidence type="ECO:0000259" key="11">
    <source>
        <dbReference type="PROSITE" id="PS51755"/>
    </source>
</evidence>
<evidence type="ECO:0000256" key="3">
    <source>
        <dbReference type="ARBA" id="ARBA00022553"/>
    </source>
</evidence>
<dbReference type="SMART" id="SM00862">
    <property type="entry name" value="Trans_reg_C"/>
    <property type="match status" value="1"/>
</dbReference>
<keyword evidence="7" id="KW-0804">Transcription</keyword>
<evidence type="ECO:0000256" key="9">
    <source>
        <dbReference type="PROSITE-ProRule" id="PRU01091"/>
    </source>
</evidence>
<feature type="domain" description="OmpR/PhoB-type" evidence="11">
    <location>
        <begin position="125"/>
        <end position="225"/>
    </location>
</feature>
<name>A0A9W6LJG7_9BACT</name>
<feature type="DNA-binding region" description="OmpR/PhoB-type" evidence="9">
    <location>
        <begin position="125"/>
        <end position="225"/>
    </location>
</feature>
<sequence length="227" mass="26331">MKKKILVVEDEPKLANLLIDYLKASGFEAFWLDDGARVIQWTKENCPDLIILDVMLPNKDGFEICREIRSFSTIPIIMVTARIEEVDRIVGLELGADDYICKPFSPRELIARVKAIFRRMNFKDDKAISFPSGFYLDENSLKAFLNGQELHLTTVEFRLLKILISNPGRVFTRSQLMDIMYPDNRIVSDRTIDSHIKKLRKKIKEISPEKEVIYSVYGAGYKFELFQ</sequence>
<evidence type="ECO:0000259" key="10">
    <source>
        <dbReference type="PROSITE" id="PS50110"/>
    </source>
</evidence>
<keyword evidence="4" id="KW-0902">Two-component regulatory system</keyword>
<dbReference type="FunFam" id="3.40.50.2300:FF:000001">
    <property type="entry name" value="DNA-binding response regulator PhoB"/>
    <property type="match status" value="1"/>
</dbReference>
<evidence type="ECO:0000256" key="5">
    <source>
        <dbReference type="ARBA" id="ARBA00023015"/>
    </source>
</evidence>
<dbReference type="InterPro" id="IPR001789">
    <property type="entry name" value="Sig_transdc_resp-reg_receiver"/>
</dbReference>
<dbReference type="InterPro" id="IPR016032">
    <property type="entry name" value="Sig_transdc_resp-reg_C-effctor"/>
</dbReference>
<dbReference type="Gene3D" id="1.10.10.10">
    <property type="entry name" value="Winged helix-like DNA-binding domain superfamily/Winged helix DNA-binding domain"/>
    <property type="match status" value="1"/>
</dbReference>
<evidence type="ECO:0000256" key="1">
    <source>
        <dbReference type="ARBA" id="ARBA00004496"/>
    </source>
</evidence>
<dbReference type="PROSITE" id="PS50110">
    <property type="entry name" value="RESPONSE_REGULATORY"/>
    <property type="match status" value="1"/>
</dbReference>
<dbReference type="SMART" id="SM00448">
    <property type="entry name" value="REC"/>
    <property type="match status" value="1"/>
</dbReference>
<evidence type="ECO:0000256" key="8">
    <source>
        <dbReference type="PROSITE-ProRule" id="PRU00169"/>
    </source>
</evidence>
<accession>A0A9W6LJG7</accession>
<proteinExistence type="predicted"/>
<evidence type="ECO:0000256" key="2">
    <source>
        <dbReference type="ARBA" id="ARBA00022490"/>
    </source>
</evidence>
<evidence type="ECO:0000313" key="13">
    <source>
        <dbReference type="Proteomes" id="UP001144297"/>
    </source>
</evidence>
<dbReference type="FunFam" id="1.10.10.10:FF:000117">
    <property type="entry name" value="Two-component system response regulator BaeR"/>
    <property type="match status" value="1"/>
</dbReference>
<dbReference type="InterPro" id="IPR039420">
    <property type="entry name" value="WalR-like"/>
</dbReference>
<keyword evidence="5" id="KW-0805">Transcription regulation</keyword>
<dbReference type="Gene3D" id="6.10.250.690">
    <property type="match status" value="1"/>
</dbReference>
<dbReference type="InterPro" id="IPR001867">
    <property type="entry name" value="OmpR/PhoB-type_DNA-bd"/>
</dbReference>
<dbReference type="InterPro" id="IPR036388">
    <property type="entry name" value="WH-like_DNA-bd_sf"/>
</dbReference>
<feature type="modified residue" description="4-aspartylphosphate" evidence="8">
    <location>
        <position position="53"/>
    </location>
</feature>
<dbReference type="Proteomes" id="UP001144297">
    <property type="component" value="Unassembled WGS sequence"/>
</dbReference>
<evidence type="ECO:0000256" key="6">
    <source>
        <dbReference type="ARBA" id="ARBA00023125"/>
    </source>
</evidence>
<dbReference type="PROSITE" id="PS51755">
    <property type="entry name" value="OMPR_PHOB"/>
    <property type="match status" value="1"/>
</dbReference>
<dbReference type="Pfam" id="PF00486">
    <property type="entry name" value="Trans_reg_C"/>
    <property type="match status" value="1"/>
</dbReference>
<dbReference type="SUPFAM" id="SSF46894">
    <property type="entry name" value="C-terminal effector domain of the bipartite response regulators"/>
    <property type="match status" value="1"/>
</dbReference>
<keyword evidence="6 9" id="KW-0238">DNA-binding</keyword>
<dbReference type="GO" id="GO:0000156">
    <property type="term" value="F:phosphorelay response regulator activity"/>
    <property type="evidence" value="ECO:0007669"/>
    <property type="project" value="TreeGrafter"/>
</dbReference>
<keyword evidence="3 8" id="KW-0597">Phosphoprotein</keyword>
<keyword evidence="2" id="KW-0963">Cytoplasm</keyword>
<dbReference type="GO" id="GO:0000976">
    <property type="term" value="F:transcription cis-regulatory region binding"/>
    <property type="evidence" value="ECO:0007669"/>
    <property type="project" value="UniProtKB-ARBA"/>
</dbReference>
<gene>
    <name evidence="12" type="ORF">TISLANDTSLP1_08990</name>
</gene>